<comment type="caution">
    <text evidence="2">The sequence shown here is derived from an EMBL/GenBank/DDBJ whole genome shotgun (WGS) entry which is preliminary data.</text>
</comment>
<dbReference type="Proteomes" id="UP000037460">
    <property type="component" value="Unassembled WGS sequence"/>
</dbReference>
<dbReference type="EMBL" id="JWZX01002473">
    <property type="protein sequence ID" value="KOO29038.1"/>
    <property type="molecule type" value="Genomic_DNA"/>
</dbReference>
<dbReference type="PANTHER" id="PTHR47213">
    <property type="entry name" value="OS07G0567300 PROTEIN"/>
    <property type="match status" value="1"/>
</dbReference>
<evidence type="ECO:0000259" key="1">
    <source>
        <dbReference type="Pfam" id="PF04572"/>
    </source>
</evidence>
<dbReference type="Pfam" id="PF04572">
    <property type="entry name" value="Gb3_synth"/>
    <property type="match status" value="2"/>
</dbReference>
<dbReference type="PANTHER" id="PTHR47213:SF1">
    <property type="entry name" value="OS07G0567300 PROTEIN"/>
    <property type="match status" value="1"/>
</dbReference>
<evidence type="ECO:0000313" key="3">
    <source>
        <dbReference type="Proteomes" id="UP000037460"/>
    </source>
</evidence>
<dbReference type="InterPro" id="IPR007652">
    <property type="entry name" value="A1-4-GlycosylTfrase_dom"/>
</dbReference>
<proteinExistence type="predicted"/>
<dbReference type="GO" id="GO:0016757">
    <property type="term" value="F:glycosyltransferase activity"/>
    <property type="evidence" value="ECO:0007669"/>
    <property type="project" value="UniProtKB-KW"/>
</dbReference>
<dbReference type="InterPro" id="IPR044789">
    <property type="entry name" value="Put_A1-4-GlycosylTfrase_plant"/>
</dbReference>
<feature type="domain" description="Alpha 1,4-glycosyltransferase" evidence="1">
    <location>
        <begin position="176"/>
        <end position="213"/>
    </location>
</feature>
<keyword evidence="2" id="KW-0808">Transferase</keyword>
<gene>
    <name evidence="2" type="ORF">Ctob_011775</name>
</gene>
<dbReference type="InterPro" id="IPR029044">
    <property type="entry name" value="Nucleotide-diphossugar_trans"/>
</dbReference>
<protein>
    <submittedName>
        <fullName evidence="2">Alpha-1,4-galactosyltransferase-like protein</fullName>
    </submittedName>
</protein>
<dbReference type="Gene3D" id="3.90.550.20">
    <property type="match status" value="1"/>
</dbReference>
<accession>A0A0M0JS58</accession>
<keyword evidence="2" id="KW-0328">Glycosyltransferase</keyword>
<organism evidence="2 3">
    <name type="scientific">Chrysochromulina tobinii</name>
    <dbReference type="NCBI Taxonomy" id="1460289"/>
    <lineage>
        <taxon>Eukaryota</taxon>
        <taxon>Haptista</taxon>
        <taxon>Haptophyta</taxon>
        <taxon>Prymnesiophyceae</taxon>
        <taxon>Prymnesiales</taxon>
        <taxon>Chrysochromulinaceae</taxon>
        <taxon>Chrysochromulina</taxon>
    </lineage>
</organism>
<sequence>MPPTVRDEDKAVTGAAGAATALAAPSFLLLWTTAATDFTLRSRRCLESLLFHHPRATVRVFSNSLPPSAIAPLRAAGYAVSVQGYDVAELLRGTPAAPWLLRLAEWKKGPYWYSHLTDVLRLALLWREGGVYVDTDVVLMRPLPWPLPLAMGIESFVLGDPSSPILNGAVLLVPSRRSPLLWVAMHEFASTYHPELWGWNGPELLTRVVLRCAGAFSNAPSGARLTAAGNESLSHGSGAVLGARNSSGDSRVLLLPPEVFYPIHWKDVAAYTGAEDLARQERMWRRIERRALAVHLWNRKTAALALHPRSVLYRVLSAFPVLPLEGAVAEGAEAL</sequence>
<reference evidence="3" key="1">
    <citation type="journal article" date="2015" name="PLoS Genet.">
        <title>Genome Sequence and Transcriptome Analyses of Chrysochromulina tobin: Metabolic Tools for Enhanced Algal Fitness in the Prominent Order Prymnesiales (Haptophyceae).</title>
        <authorList>
            <person name="Hovde B.T."/>
            <person name="Deodato C.R."/>
            <person name="Hunsperger H.M."/>
            <person name="Ryken S.A."/>
            <person name="Yost W."/>
            <person name="Jha R.K."/>
            <person name="Patterson J."/>
            <person name="Monnat R.J. Jr."/>
            <person name="Barlow S.B."/>
            <person name="Starkenburg S.R."/>
            <person name="Cattolico R.A."/>
        </authorList>
    </citation>
    <scope>NUCLEOTIDE SEQUENCE</scope>
    <source>
        <strain evidence="3">CCMP291</strain>
    </source>
</reference>
<evidence type="ECO:0000313" key="2">
    <source>
        <dbReference type="EMBL" id="KOO29038.1"/>
    </source>
</evidence>
<dbReference type="OrthoDB" id="409543at2759"/>
<keyword evidence="3" id="KW-1185">Reference proteome</keyword>
<dbReference type="SUPFAM" id="SSF53448">
    <property type="entry name" value="Nucleotide-diphospho-sugar transferases"/>
    <property type="match status" value="1"/>
</dbReference>
<dbReference type="AlphaFoldDB" id="A0A0M0JS58"/>
<dbReference type="Pfam" id="PF04488">
    <property type="entry name" value="Gly_transf_sug"/>
    <property type="match status" value="1"/>
</dbReference>
<feature type="domain" description="Alpha 1,4-glycosyltransferase" evidence="1">
    <location>
        <begin position="249"/>
        <end position="310"/>
    </location>
</feature>
<dbReference type="InterPro" id="IPR007577">
    <property type="entry name" value="GlycoTrfase_DXD_sugar-bd_CS"/>
</dbReference>
<name>A0A0M0JS58_9EUKA</name>